<evidence type="ECO:0000256" key="3">
    <source>
        <dbReference type="ARBA" id="ARBA00022989"/>
    </source>
</evidence>
<organism evidence="7 8">
    <name type="scientific">Leptolyngbya foveolarum</name>
    <dbReference type="NCBI Taxonomy" id="47253"/>
    <lineage>
        <taxon>Bacteria</taxon>
        <taxon>Bacillati</taxon>
        <taxon>Cyanobacteriota</taxon>
        <taxon>Cyanophyceae</taxon>
        <taxon>Leptolyngbyales</taxon>
        <taxon>Leptolyngbyaceae</taxon>
        <taxon>Leptolyngbya group</taxon>
        <taxon>Leptolyngbya</taxon>
    </lineage>
</organism>
<keyword evidence="3 5" id="KW-1133">Transmembrane helix</keyword>
<dbReference type="EMBL" id="QBMC01000049">
    <property type="protein sequence ID" value="PZO18962.1"/>
    <property type="molecule type" value="Genomic_DNA"/>
</dbReference>
<feature type="transmembrane region" description="Helical" evidence="5">
    <location>
        <begin position="343"/>
        <end position="368"/>
    </location>
</feature>
<feature type="transmembrane region" description="Helical" evidence="5">
    <location>
        <begin position="194"/>
        <end position="211"/>
    </location>
</feature>
<comment type="caution">
    <text evidence="7">The sequence shown here is derived from an EMBL/GenBank/DDBJ whole genome shotgun (WGS) entry which is preliminary data.</text>
</comment>
<feature type="transmembrane region" description="Helical" evidence="5">
    <location>
        <begin position="103"/>
        <end position="124"/>
    </location>
</feature>
<feature type="transmembrane region" description="Helical" evidence="5">
    <location>
        <begin position="67"/>
        <end position="91"/>
    </location>
</feature>
<reference evidence="7 8" key="2">
    <citation type="submission" date="2018-06" db="EMBL/GenBank/DDBJ databases">
        <title>Metagenomic assembly of (sub)arctic Cyanobacteria and their associated microbiome from non-axenic cultures.</title>
        <authorList>
            <person name="Baurain D."/>
        </authorList>
    </citation>
    <scope>NUCLEOTIDE SEQUENCE [LARGE SCALE GENOMIC DNA]</scope>
    <source>
        <strain evidence="7">ULC129bin1</strain>
    </source>
</reference>
<keyword evidence="2 5" id="KW-0812">Transmembrane</keyword>
<evidence type="ECO:0000256" key="4">
    <source>
        <dbReference type="ARBA" id="ARBA00023136"/>
    </source>
</evidence>
<feature type="transmembrane region" description="Helical" evidence="5">
    <location>
        <begin position="262"/>
        <end position="283"/>
    </location>
</feature>
<evidence type="ECO:0000313" key="7">
    <source>
        <dbReference type="EMBL" id="PZO18962.1"/>
    </source>
</evidence>
<evidence type="ECO:0000313" key="8">
    <source>
        <dbReference type="Proteomes" id="UP000249354"/>
    </source>
</evidence>
<feature type="transmembrane region" description="Helical" evidence="5">
    <location>
        <begin position="241"/>
        <end position="257"/>
    </location>
</feature>
<dbReference type="GO" id="GO:0016020">
    <property type="term" value="C:membrane"/>
    <property type="evidence" value="ECO:0007669"/>
    <property type="project" value="UniProtKB-SubCell"/>
</dbReference>
<feature type="domain" description="O-antigen ligase-related" evidence="6">
    <location>
        <begin position="225"/>
        <end position="360"/>
    </location>
</feature>
<feature type="transmembrane region" description="Helical" evidence="5">
    <location>
        <begin position="389"/>
        <end position="411"/>
    </location>
</feature>
<name>A0A2W4UEL5_9CYAN</name>
<dbReference type="PANTHER" id="PTHR37422:SF13">
    <property type="entry name" value="LIPOPOLYSACCHARIDE BIOSYNTHESIS PROTEIN PA4999-RELATED"/>
    <property type="match status" value="1"/>
</dbReference>
<dbReference type="Pfam" id="PF04932">
    <property type="entry name" value="Wzy_C"/>
    <property type="match status" value="1"/>
</dbReference>
<dbReference type="AlphaFoldDB" id="A0A2W4UEL5"/>
<dbReference type="InterPro" id="IPR051533">
    <property type="entry name" value="WaaL-like"/>
</dbReference>
<keyword evidence="4 5" id="KW-0472">Membrane</keyword>
<accession>A0A2W4UEL5</accession>
<sequence>MARTDMAGEQAYEGALSEDGKAGKARFLWRDRLWLGSLVALPYLSYMALVVMLGLFIAALVRRGGQVMGACAQRGFGWLAAGMLLSACFAIDKGEGFLQLTNFLPFFVMFGVMATVPSVVARPFEKLEFLAHWLLVSSIPMSLGAIAEFIIKFKAISPSVKALPLPDWLIAYIYEPDFGHRAHSFFGHPNMLSAYLAIVLGLGLGLMLKALNTRRNDTIAWMQGAALLVCVVSIFCTGSRNGLLISGVLIAIALYAARRHRWVLLCGLSIGAFLVSAAFAFGIGGRSLSLALVTQDPRLGVWRLAIEMIQQRPWLGWGFSGLRQLYIPGSIPEYDVIFHAHNFWLFLASEAGLPVTVAFCAVIGTIYYDGVKVYLNGGLAALKGGDRAILLGYLLAFASCILFGLFDVAVFDARVNLFNWGLVAAIYILSRSALPKPD</sequence>
<proteinExistence type="predicted"/>
<comment type="subcellular location">
    <subcellularLocation>
        <location evidence="1">Membrane</location>
        <topology evidence="1">Multi-pass membrane protein</topology>
    </subcellularLocation>
</comment>
<evidence type="ECO:0000259" key="6">
    <source>
        <dbReference type="Pfam" id="PF04932"/>
    </source>
</evidence>
<dbReference type="PANTHER" id="PTHR37422">
    <property type="entry name" value="TEICHURONIC ACID BIOSYNTHESIS PROTEIN TUAE"/>
    <property type="match status" value="1"/>
</dbReference>
<feature type="transmembrane region" description="Helical" evidence="5">
    <location>
        <begin position="33"/>
        <end position="61"/>
    </location>
</feature>
<evidence type="ECO:0000256" key="2">
    <source>
        <dbReference type="ARBA" id="ARBA00022692"/>
    </source>
</evidence>
<evidence type="ECO:0000256" key="5">
    <source>
        <dbReference type="SAM" id="Phobius"/>
    </source>
</evidence>
<dbReference type="InterPro" id="IPR007016">
    <property type="entry name" value="O-antigen_ligase-rel_domated"/>
</dbReference>
<protein>
    <recommendedName>
        <fullName evidence="6">O-antigen ligase-related domain-containing protein</fullName>
    </recommendedName>
</protein>
<gene>
    <name evidence="7" type="ORF">DCF25_09140</name>
</gene>
<feature type="transmembrane region" description="Helical" evidence="5">
    <location>
        <begin position="130"/>
        <end position="151"/>
    </location>
</feature>
<dbReference type="Proteomes" id="UP000249354">
    <property type="component" value="Unassembled WGS sequence"/>
</dbReference>
<evidence type="ECO:0000256" key="1">
    <source>
        <dbReference type="ARBA" id="ARBA00004141"/>
    </source>
</evidence>
<feature type="transmembrane region" description="Helical" evidence="5">
    <location>
        <begin position="218"/>
        <end position="235"/>
    </location>
</feature>
<reference evidence="8" key="1">
    <citation type="submission" date="2018-04" db="EMBL/GenBank/DDBJ databases">
        <authorList>
            <person name="Cornet L."/>
        </authorList>
    </citation>
    <scope>NUCLEOTIDE SEQUENCE [LARGE SCALE GENOMIC DNA]</scope>
</reference>